<dbReference type="SUPFAM" id="SSF57850">
    <property type="entry name" value="RING/U-box"/>
    <property type="match status" value="1"/>
</dbReference>
<dbReference type="PANTHER" id="PTHR31315">
    <property type="entry name" value="PROTEIN SIP5"/>
    <property type="match status" value="1"/>
</dbReference>
<comment type="caution">
    <text evidence="2">The sequence shown here is derived from an EMBL/GenBank/DDBJ whole genome shotgun (WGS) entry which is preliminary data.</text>
</comment>
<dbReference type="AlphaFoldDB" id="A0A834Z8R0"/>
<organism evidence="2 3">
    <name type="scientific">Tetracentron sinense</name>
    <name type="common">Spur-leaf</name>
    <dbReference type="NCBI Taxonomy" id="13715"/>
    <lineage>
        <taxon>Eukaryota</taxon>
        <taxon>Viridiplantae</taxon>
        <taxon>Streptophyta</taxon>
        <taxon>Embryophyta</taxon>
        <taxon>Tracheophyta</taxon>
        <taxon>Spermatophyta</taxon>
        <taxon>Magnoliopsida</taxon>
        <taxon>Trochodendrales</taxon>
        <taxon>Trochodendraceae</taxon>
        <taxon>Tetracentron</taxon>
    </lineage>
</organism>
<dbReference type="GO" id="GO:0005737">
    <property type="term" value="C:cytoplasm"/>
    <property type="evidence" value="ECO:0007669"/>
    <property type="project" value="TreeGrafter"/>
</dbReference>
<accession>A0A834Z8R0</accession>
<dbReference type="InterPro" id="IPR039301">
    <property type="entry name" value="Sip5/DA2"/>
</dbReference>
<evidence type="ECO:0000313" key="3">
    <source>
        <dbReference type="Proteomes" id="UP000655225"/>
    </source>
</evidence>
<dbReference type="OrthoDB" id="21471at2759"/>
<evidence type="ECO:0008006" key="4">
    <source>
        <dbReference type="Google" id="ProtNLM"/>
    </source>
</evidence>
<dbReference type="EMBL" id="JABCRI010000009">
    <property type="protein sequence ID" value="KAF8400448.1"/>
    <property type="molecule type" value="Genomic_DNA"/>
</dbReference>
<feature type="region of interest" description="Disordered" evidence="1">
    <location>
        <begin position="234"/>
        <end position="258"/>
    </location>
</feature>
<sequence>MGNRICIRRRSVVEERFTRPRRLLHQPPDVDFKKLRKLIVCEKLAPCFDAVDDSNSDLEECPICFFFFPSLNRSRCCTKGICTECFLQIKPSNASNSTPCPFCKMPSYAVEFRGARTQEEKGLEQAEEQKVVEAKIRMQLQESQNIDHVRLMNQNSSPAEDQSSMSVSSELANDGVQDLEDLELSLAGGGIEVAGSPVNSLSERHEESNLDLEEVMMMEAIWRSVQDTILQKSTTQLSSGSSGMDGSQNENDGPNQNESSFVLVGQEEIQYSDSVTGGLAIAIARLAECNILQSGTSLSTRDYDHGHQTQDENYIVERQSRMLRNTRSGADTLHTDPTMDTEFDETESECGSLLSCSSTSDESWGSFSACQLKGNQCSEDGSISDEDLVTEDDSCLSSVHTISDLSCGSPNHSDIVGSPSYSQLPGTM</sequence>
<proteinExistence type="predicted"/>
<protein>
    <recommendedName>
        <fullName evidence="4">RING-type domain-containing protein</fullName>
    </recommendedName>
</protein>
<dbReference type="PANTHER" id="PTHR31315:SF1">
    <property type="entry name" value="PROTEIN SIP5"/>
    <property type="match status" value="1"/>
</dbReference>
<dbReference type="Proteomes" id="UP000655225">
    <property type="component" value="Unassembled WGS sequence"/>
</dbReference>
<name>A0A834Z8R0_TETSI</name>
<feature type="region of interest" description="Disordered" evidence="1">
    <location>
        <begin position="408"/>
        <end position="428"/>
    </location>
</feature>
<feature type="compositionally biased region" description="Polar residues" evidence="1">
    <location>
        <begin position="419"/>
        <end position="428"/>
    </location>
</feature>
<evidence type="ECO:0000313" key="2">
    <source>
        <dbReference type="EMBL" id="KAF8400448.1"/>
    </source>
</evidence>
<dbReference type="OMA" id="CFDGVEE"/>
<gene>
    <name evidence="2" type="ORF">HHK36_013746</name>
</gene>
<evidence type="ECO:0000256" key="1">
    <source>
        <dbReference type="SAM" id="MobiDB-lite"/>
    </source>
</evidence>
<reference evidence="2 3" key="1">
    <citation type="submission" date="2020-04" db="EMBL/GenBank/DDBJ databases">
        <title>Plant Genome Project.</title>
        <authorList>
            <person name="Zhang R.-G."/>
        </authorList>
    </citation>
    <scope>NUCLEOTIDE SEQUENCE [LARGE SCALE GENOMIC DNA]</scope>
    <source>
        <strain evidence="2">YNK0</strain>
        <tissue evidence="2">Leaf</tissue>
    </source>
</reference>
<keyword evidence="3" id="KW-1185">Reference proteome</keyword>